<dbReference type="Proteomes" id="UP000324222">
    <property type="component" value="Unassembled WGS sequence"/>
</dbReference>
<keyword evidence="3" id="KW-1185">Reference proteome</keyword>
<sequence>MKVMSRGPATSREPDTFLCFPISIKSHKRIAPGARGTTHWDYNGSERWLPWTGYLVPMWTSRLKKKRHHMMRMFVHDGAETPPSQSISAWTPNHPKQDDPYGAIPPAGGSTGPLAAYVGIVSFGPSLATVIAWVALSPSEGWNRSQSPL</sequence>
<gene>
    <name evidence="2" type="ORF">E2C01_059992</name>
</gene>
<accession>A0A5B7H842</accession>
<organism evidence="2 3">
    <name type="scientific">Portunus trituberculatus</name>
    <name type="common">Swimming crab</name>
    <name type="synonym">Neptunus trituberculatus</name>
    <dbReference type="NCBI Taxonomy" id="210409"/>
    <lineage>
        <taxon>Eukaryota</taxon>
        <taxon>Metazoa</taxon>
        <taxon>Ecdysozoa</taxon>
        <taxon>Arthropoda</taxon>
        <taxon>Crustacea</taxon>
        <taxon>Multicrustacea</taxon>
        <taxon>Malacostraca</taxon>
        <taxon>Eumalacostraca</taxon>
        <taxon>Eucarida</taxon>
        <taxon>Decapoda</taxon>
        <taxon>Pleocyemata</taxon>
        <taxon>Brachyura</taxon>
        <taxon>Eubrachyura</taxon>
        <taxon>Portunoidea</taxon>
        <taxon>Portunidae</taxon>
        <taxon>Portuninae</taxon>
        <taxon>Portunus</taxon>
    </lineage>
</organism>
<evidence type="ECO:0000313" key="3">
    <source>
        <dbReference type="Proteomes" id="UP000324222"/>
    </source>
</evidence>
<name>A0A5B7H842_PORTR</name>
<comment type="caution">
    <text evidence="2">The sequence shown here is derived from an EMBL/GenBank/DDBJ whole genome shotgun (WGS) entry which is preliminary data.</text>
</comment>
<evidence type="ECO:0000313" key="2">
    <source>
        <dbReference type="EMBL" id="MPC65855.1"/>
    </source>
</evidence>
<proteinExistence type="predicted"/>
<keyword evidence="1" id="KW-1133">Transmembrane helix</keyword>
<reference evidence="2 3" key="1">
    <citation type="submission" date="2019-05" db="EMBL/GenBank/DDBJ databases">
        <title>Another draft genome of Portunus trituberculatus and its Hox gene families provides insights of decapod evolution.</title>
        <authorList>
            <person name="Jeong J.-H."/>
            <person name="Song I."/>
            <person name="Kim S."/>
            <person name="Choi T."/>
            <person name="Kim D."/>
            <person name="Ryu S."/>
            <person name="Kim W."/>
        </authorList>
    </citation>
    <scope>NUCLEOTIDE SEQUENCE [LARGE SCALE GENOMIC DNA]</scope>
    <source>
        <tissue evidence="2">Muscle</tissue>
    </source>
</reference>
<dbReference type="AlphaFoldDB" id="A0A5B7H842"/>
<dbReference type="EMBL" id="VSRR010023925">
    <property type="protein sequence ID" value="MPC65855.1"/>
    <property type="molecule type" value="Genomic_DNA"/>
</dbReference>
<keyword evidence="1" id="KW-0472">Membrane</keyword>
<feature type="transmembrane region" description="Helical" evidence="1">
    <location>
        <begin position="114"/>
        <end position="136"/>
    </location>
</feature>
<keyword evidence="1" id="KW-0812">Transmembrane</keyword>
<protein>
    <submittedName>
        <fullName evidence="2">Uncharacterized protein</fullName>
    </submittedName>
</protein>
<evidence type="ECO:0000256" key="1">
    <source>
        <dbReference type="SAM" id="Phobius"/>
    </source>
</evidence>